<organism evidence="7">
    <name type="scientific">Nymphaea colorata</name>
    <name type="common">pocket water lily</name>
    <dbReference type="NCBI Taxonomy" id="210225"/>
    <lineage>
        <taxon>Eukaryota</taxon>
        <taxon>Viridiplantae</taxon>
        <taxon>Streptophyta</taxon>
        <taxon>Embryophyta</taxon>
        <taxon>Tracheophyta</taxon>
        <taxon>Spermatophyta</taxon>
        <taxon>Magnoliopsida</taxon>
        <taxon>Nymphaeales</taxon>
        <taxon>Nymphaeaceae</taxon>
        <taxon>Nymphaea</taxon>
    </lineage>
</organism>
<evidence type="ECO:0000256" key="4">
    <source>
        <dbReference type="ARBA" id="ARBA00023004"/>
    </source>
</evidence>
<dbReference type="OMA" id="WSERYGH"/>
<name>A0A5K1ASS1_9MAGN</name>
<evidence type="ECO:0000256" key="2">
    <source>
        <dbReference type="ARBA" id="ARBA00022723"/>
    </source>
</evidence>
<evidence type="ECO:0000256" key="6">
    <source>
        <dbReference type="RuleBase" id="RU000461"/>
    </source>
</evidence>
<sequence length="513" mass="58328">MDSLLSPWCSAGTLGSLRWPEICLSFLTFFFLHHLITQRKQPIRSWPFLGMLPSALLNIHRLYDWAVDLFTSHGSTIAFRGPILSNMNIVATCDPRNIEHMLKSSFDNFPKGGEFRDVFSDLMGDGIFNSDSESWKRQRKMANALVHSKSFRGFAATTTQHLVRRHLLPVLGSFARSGSAFDLQDVLLRFTFDSTCTAVFGESMKSLSEELPSVPFAKAMDDVMEAIMYRYVLPKSWWQLLRRLNVGKERQLADGLIVINDFVSLQLETRKKTKACSPESMDLLSAYASVSNDEVFLRDTAVNFLVAGRDTSGTALSWFFWLLSRNPSVEKKIMEEQRMVLAETSDHRDWFEIEDLNKMVYLHASLCETLRLYPSVPIGQKGVVKEDVLPCGTVVKPGTVILYAIFAVGKMEWVWGKDCLEFKPERWLDDQGRLRHETNGFRFLAFNGGPRTCVGKDMAFVQMKYAAAEILLNFEIHVVECHRVSAKPSVIMTMKNGLMVKAKVKPKDSRLEN</sequence>
<keyword evidence="6" id="KW-0503">Monooxygenase</keyword>
<keyword evidence="3 6" id="KW-0560">Oxidoreductase</keyword>
<dbReference type="GO" id="GO:0005506">
    <property type="term" value="F:iron ion binding"/>
    <property type="evidence" value="ECO:0007669"/>
    <property type="project" value="InterPro"/>
</dbReference>
<dbReference type="InterPro" id="IPR036396">
    <property type="entry name" value="Cyt_P450_sf"/>
</dbReference>
<dbReference type="Gene3D" id="1.10.630.10">
    <property type="entry name" value="Cytochrome P450"/>
    <property type="match status" value="1"/>
</dbReference>
<dbReference type="PRINTS" id="PR00463">
    <property type="entry name" value="EP450I"/>
</dbReference>
<dbReference type="InterPro" id="IPR017972">
    <property type="entry name" value="Cyt_P450_CS"/>
</dbReference>
<proteinExistence type="inferred from homology"/>
<comment type="cofactor">
    <cofactor evidence="5">
        <name>heme</name>
        <dbReference type="ChEBI" id="CHEBI:30413"/>
    </cofactor>
</comment>
<dbReference type="PRINTS" id="PR00385">
    <property type="entry name" value="P450"/>
</dbReference>
<evidence type="ECO:0000313" key="7">
    <source>
        <dbReference type="EMBL" id="VVW05174.1"/>
    </source>
</evidence>
<evidence type="ECO:0000256" key="3">
    <source>
        <dbReference type="ARBA" id="ARBA00023002"/>
    </source>
</evidence>
<dbReference type="Pfam" id="PF00067">
    <property type="entry name" value="p450"/>
    <property type="match status" value="1"/>
</dbReference>
<dbReference type="GO" id="GO:0004497">
    <property type="term" value="F:monooxygenase activity"/>
    <property type="evidence" value="ECO:0007669"/>
    <property type="project" value="UniProtKB-KW"/>
</dbReference>
<reference evidence="7" key="1">
    <citation type="submission" date="2019-09" db="EMBL/GenBank/DDBJ databases">
        <authorList>
            <person name="Zhang L."/>
        </authorList>
    </citation>
    <scope>NUCLEOTIDE SEQUENCE</scope>
</reference>
<dbReference type="PANTHER" id="PTHR24296">
    <property type="entry name" value="CYTOCHROME P450"/>
    <property type="match status" value="1"/>
</dbReference>
<dbReference type="GO" id="GO:0006629">
    <property type="term" value="P:lipid metabolic process"/>
    <property type="evidence" value="ECO:0007669"/>
    <property type="project" value="UniProtKB-ARBA"/>
</dbReference>
<protein>
    <submittedName>
        <fullName evidence="7">Uncharacterized protein</fullName>
    </submittedName>
</protein>
<dbReference type="SUPFAM" id="SSF48264">
    <property type="entry name" value="Cytochrome P450"/>
    <property type="match status" value="1"/>
</dbReference>
<dbReference type="InterPro" id="IPR002401">
    <property type="entry name" value="Cyt_P450_E_grp-I"/>
</dbReference>
<dbReference type="GO" id="GO:0016705">
    <property type="term" value="F:oxidoreductase activity, acting on paired donors, with incorporation or reduction of molecular oxygen"/>
    <property type="evidence" value="ECO:0007669"/>
    <property type="project" value="InterPro"/>
</dbReference>
<gene>
    <name evidence="7" type="ORF">NYM_LOCUS12452</name>
</gene>
<evidence type="ECO:0000256" key="5">
    <source>
        <dbReference type="PIRSR" id="PIRSR602401-1"/>
    </source>
</evidence>
<dbReference type="OrthoDB" id="1470350at2759"/>
<keyword evidence="4 5" id="KW-0408">Iron</keyword>
<evidence type="ECO:0000256" key="1">
    <source>
        <dbReference type="ARBA" id="ARBA00010617"/>
    </source>
</evidence>
<dbReference type="InterPro" id="IPR001128">
    <property type="entry name" value="Cyt_P450"/>
</dbReference>
<keyword evidence="2 5" id="KW-0479">Metal-binding</keyword>
<dbReference type="EMBL" id="LR721780">
    <property type="protein sequence ID" value="VVW05174.1"/>
    <property type="molecule type" value="Genomic_DNA"/>
</dbReference>
<keyword evidence="5 6" id="KW-0349">Heme</keyword>
<comment type="similarity">
    <text evidence="1 6">Belongs to the cytochrome P450 family.</text>
</comment>
<dbReference type="CDD" id="cd11064">
    <property type="entry name" value="CYP86A"/>
    <property type="match status" value="1"/>
</dbReference>
<dbReference type="AlphaFoldDB" id="A0A5K1ASS1"/>
<dbReference type="Gramene" id="NC2G0034700.1">
    <property type="protein sequence ID" value="NC2G0034700.1:cds"/>
    <property type="gene ID" value="NC2G0034700"/>
</dbReference>
<dbReference type="GO" id="GO:0020037">
    <property type="term" value="F:heme binding"/>
    <property type="evidence" value="ECO:0007669"/>
    <property type="project" value="InterPro"/>
</dbReference>
<accession>A0A5K1ASS1</accession>
<feature type="binding site" description="axial binding residue" evidence="5">
    <location>
        <position position="453"/>
    </location>
    <ligand>
        <name>heme</name>
        <dbReference type="ChEBI" id="CHEBI:30413"/>
    </ligand>
    <ligandPart>
        <name>Fe</name>
        <dbReference type="ChEBI" id="CHEBI:18248"/>
    </ligandPart>
</feature>
<dbReference type="PROSITE" id="PS00086">
    <property type="entry name" value="CYTOCHROME_P450"/>
    <property type="match status" value="1"/>
</dbReference>